<proteinExistence type="predicted"/>
<sequence length="41" mass="4484">MVGQCTSDKAAEIFNTTVGRKAVGKFGIRTPIFLCIQVHDM</sequence>
<dbReference type="EMBL" id="UINC01098081">
    <property type="protein sequence ID" value="SVC56319.1"/>
    <property type="molecule type" value="Genomic_DNA"/>
</dbReference>
<gene>
    <name evidence="1" type="ORF">METZ01_LOCUS309173</name>
</gene>
<reference evidence="1" key="1">
    <citation type="submission" date="2018-05" db="EMBL/GenBank/DDBJ databases">
        <authorList>
            <person name="Lanie J.A."/>
            <person name="Ng W.-L."/>
            <person name="Kazmierczak K.M."/>
            <person name="Andrzejewski T.M."/>
            <person name="Davidsen T.M."/>
            <person name="Wayne K.J."/>
            <person name="Tettelin H."/>
            <person name="Glass J.I."/>
            <person name="Rusch D."/>
            <person name="Podicherti R."/>
            <person name="Tsui H.-C.T."/>
            <person name="Winkler M.E."/>
        </authorList>
    </citation>
    <scope>NUCLEOTIDE SEQUENCE</scope>
</reference>
<protein>
    <submittedName>
        <fullName evidence="1">Uncharacterized protein</fullName>
    </submittedName>
</protein>
<evidence type="ECO:0000313" key="1">
    <source>
        <dbReference type="EMBL" id="SVC56319.1"/>
    </source>
</evidence>
<dbReference type="AlphaFoldDB" id="A0A382N566"/>
<name>A0A382N566_9ZZZZ</name>
<organism evidence="1">
    <name type="scientific">marine metagenome</name>
    <dbReference type="NCBI Taxonomy" id="408172"/>
    <lineage>
        <taxon>unclassified sequences</taxon>
        <taxon>metagenomes</taxon>
        <taxon>ecological metagenomes</taxon>
    </lineage>
</organism>
<feature type="non-terminal residue" evidence="1">
    <location>
        <position position="41"/>
    </location>
</feature>
<accession>A0A382N566</accession>